<sequence>MFFKKRRFIANVRELEKSLVTILGEQFPLLLENQKNGELSAAYYFNHQEKFIQLLRKKATRSSLDFVENKALQNFKISGLQIYNVKTNSLLKVKLVVFKNLISKIYLDIDNNPLKVLDLKNINVDHLNVKFFEGDNNLTEKTLRRILKDLNNKKIDLLDLGNTFDIEFKEKILYVILDMQDGNYITIDDNRAVYRIIHDHTEPVKQIYPDIGLFLNSYSGNKNDLKGYFDY</sequence>
<name>A0A2G1VUJ7_9FLAO</name>
<dbReference type="EMBL" id="NQXA01000002">
    <property type="protein sequence ID" value="PHQ30457.1"/>
    <property type="molecule type" value="Genomic_DNA"/>
</dbReference>
<protein>
    <submittedName>
        <fullName evidence="1">Uncharacterized protein</fullName>
    </submittedName>
</protein>
<evidence type="ECO:0000313" key="2">
    <source>
        <dbReference type="Proteomes" id="UP000229433"/>
    </source>
</evidence>
<comment type="caution">
    <text evidence="1">The sequence shown here is derived from an EMBL/GenBank/DDBJ whole genome shotgun (WGS) entry which is preliminary data.</text>
</comment>
<proteinExistence type="predicted"/>
<dbReference type="Proteomes" id="UP000229433">
    <property type="component" value="Unassembled WGS sequence"/>
</dbReference>
<dbReference type="AlphaFoldDB" id="A0A2G1VUJ7"/>
<evidence type="ECO:0000313" key="1">
    <source>
        <dbReference type="EMBL" id="PHQ30457.1"/>
    </source>
</evidence>
<reference evidence="1 2" key="1">
    <citation type="submission" date="2017-08" db="EMBL/GenBank/DDBJ databases">
        <title>The whole genome shortgun sequences of strain Leeuwenhoekiella nanhaiensis G18 from the South China Sea.</title>
        <authorList>
            <person name="Liu Q."/>
        </authorList>
    </citation>
    <scope>NUCLEOTIDE SEQUENCE [LARGE SCALE GENOMIC DNA]</scope>
    <source>
        <strain evidence="1 2">G18</strain>
    </source>
</reference>
<accession>A0A2G1VUJ7</accession>
<keyword evidence="2" id="KW-1185">Reference proteome</keyword>
<organism evidence="1 2">
    <name type="scientific">Leeuwenhoekiella nanhaiensis</name>
    <dbReference type="NCBI Taxonomy" id="1655491"/>
    <lineage>
        <taxon>Bacteria</taxon>
        <taxon>Pseudomonadati</taxon>
        <taxon>Bacteroidota</taxon>
        <taxon>Flavobacteriia</taxon>
        <taxon>Flavobacteriales</taxon>
        <taxon>Flavobacteriaceae</taxon>
        <taxon>Leeuwenhoekiella</taxon>
    </lineage>
</organism>
<gene>
    <name evidence="1" type="ORF">CJ305_05745</name>
</gene>